<feature type="compositionally biased region" description="Polar residues" evidence="2">
    <location>
        <begin position="158"/>
        <end position="169"/>
    </location>
</feature>
<keyword evidence="1" id="KW-0175">Coiled coil</keyword>
<feature type="region of interest" description="Disordered" evidence="2">
    <location>
        <begin position="747"/>
        <end position="835"/>
    </location>
</feature>
<comment type="caution">
    <text evidence="3">The sequence shown here is derived from an EMBL/GenBank/DDBJ whole genome shotgun (WGS) entry which is preliminary data.</text>
</comment>
<evidence type="ECO:0000313" key="3">
    <source>
        <dbReference type="EMBL" id="KAF7768192.1"/>
    </source>
</evidence>
<evidence type="ECO:0000256" key="1">
    <source>
        <dbReference type="SAM" id="Coils"/>
    </source>
</evidence>
<dbReference type="Proteomes" id="UP000629468">
    <property type="component" value="Unassembled WGS sequence"/>
</dbReference>
<feature type="compositionally biased region" description="Polar residues" evidence="2">
    <location>
        <begin position="196"/>
        <end position="213"/>
    </location>
</feature>
<gene>
    <name evidence="3" type="ORF">Agabi119p4_7435</name>
</gene>
<feature type="region of interest" description="Disordered" evidence="2">
    <location>
        <begin position="91"/>
        <end position="222"/>
    </location>
</feature>
<proteinExistence type="predicted"/>
<evidence type="ECO:0000313" key="4">
    <source>
        <dbReference type="Proteomes" id="UP000629468"/>
    </source>
</evidence>
<feature type="compositionally biased region" description="Low complexity" evidence="2">
    <location>
        <begin position="809"/>
        <end position="820"/>
    </location>
</feature>
<reference evidence="3 4" key="1">
    <citation type="journal article" name="Sci. Rep.">
        <title>Telomere-to-telomere assembled and centromere annotated genomes of the two main subspecies of the button mushroom Agaricus bisporus reveal especially polymorphic chromosome ends.</title>
        <authorList>
            <person name="Sonnenberg A.S.M."/>
            <person name="Sedaghat-Telgerd N."/>
            <person name="Lavrijssen B."/>
            <person name="Ohm R.A."/>
            <person name="Hendrickx P.M."/>
            <person name="Scholtmeijer K."/>
            <person name="Baars J.J.P."/>
            <person name="van Peer A."/>
        </authorList>
    </citation>
    <scope>NUCLEOTIDE SEQUENCE [LARGE SCALE GENOMIC DNA]</scope>
    <source>
        <strain evidence="3 4">H119_p4</strain>
    </source>
</reference>
<accession>A0A8H7C723</accession>
<feature type="coiled-coil region" evidence="1">
    <location>
        <begin position="550"/>
        <end position="711"/>
    </location>
</feature>
<evidence type="ECO:0000256" key="2">
    <source>
        <dbReference type="SAM" id="MobiDB-lite"/>
    </source>
</evidence>
<feature type="compositionally biased region" description="Low complexity" evidence="2">
    <location>
        <begin position="105"/>
        <end position="118"/>
    </location>
</feature>
<feature type="compositionally biased region" description="Polar residues" evidence="2">
    <location>
        <begin position="124"/>
        <end position="134"/>
    </location>
</feature>
<feature type="compositionally biased region" description="Polar residues" evidence="2">
    <location>
        <begin position="777"/>
        <end position="789"/>
    </location>
</feature>
<feature type="coiled-coil region" evidence="1">
    <location>
        <begin position="245"/>
        <end position="510"/>
    </location>
</feature>
<dbReference type="EMBL" id="JABXXO010000010">
    <property type="protein sequence ID" value="KAF7768192.1"/>
    <property type="molecule type" value="Genomic_DNA"/>
</dbReference>
<name>A0A8H7C723_AGABI</name>
<sequence length="897" mass="100306">MVDMQLRAYIFLSTWVYSTEVIEHHDATSCSTDSAQGPGYLINASWTPGVKAPSAACTTCIPHVPSKREHQRHTIHKALLERILYPKQPMAPPLLSGVVPERPKQTTPKKQTDTPPRTLARKPSQASIYSTTSITEKKRSTWRGVAKTLPGMLKSPRGASSTSLASISQEPAPPLPGPVDSKSASTPRSKIPARRTTLSPKASTLDKPSTTPAKSIPLEESEHVIREQRDITRTSNESDGSDTLVEELQSTARSLNEELSAMQHKLNQATNECSALHEHIRTLESANDEQLRRSVEEAVKNAKDELLGSHASELGAQQDRILDLQKKNDGLTSRLVEIEQLKEKSDRDSTTETNSLRRQLRDLQNSLESIQHDLKTKDDVVAGLNQRNEELYARIANLEAESSTLTEGAAEMEEGLLKDVGLLRHQLEDAQHTLSERDIQMSELQSEKAKVEDMLVRAHAAADEKEMVIGDLKRRGNGLEERNEELERKILDLEREETRLKATTDDYERQIIDAAGDAQMLRDQLASSTSLAQQLQCSFDALSNENKESLQAAADKFSQLQEQHAALVETMQALESENNTHQTEKADMIRIHSAEIEAERRAVRNLRRSMESIARDSGAKDDRSSVLIQANEELQQEIMNLKKLREGEEQESRRLRKELVENTVAISTLEDKRRVLLEVLTAEKEKLSGEADHLRRQLTEAKLRLQEHDSQAQSQGVDEQKRNEEVQKANAIIDEQRTVIGRLQQSIGELSKDDDQPPKPRLLLNVMKPDPSRTHVQRSQTSPVVSNTLPPRPPPPPKRSMTGGNETHAPSIAPSTSSTPLKTFMPTTSLDPSSHEASRMLTDHERAFQADSDSEGDHTGCQRQLRDMKRGKAQAHASFAYKMGRTVFGSLWRKVWG</sequence>
<dbReference type="AlphaFoldDB" id="A0A8H7C723"/>
<organism evidence="3 4">
    <name type="scientific">Agaricus bisporus var. burnettii</name>
    <dbReference type="NCBI Taxonomy" id="192524"/>
    <lineage>
        <taxon>Eukaryota</taxon>
        <taxon>Fungi</taxon>
        <taxon>Dikarya</taxon>
        <taxon>Basidiomycota</taxon>
        <taxon>Agaricomycotina</taxon>
        <taxon>Agaricomycetes</taxon>
        <taxon>Agaricomycetidae</taxon>
        <taxon>Agaricales</taxon>
        <taxon>Agaricineae</taxon>
        <taxon>Agaricaceae</taxon>
        <taxon>Agaricus</taxon>
    </lineage>
</organism>
<protein>
    <submittedName>
        <fullName evidence="3">Uncharacterized protein</fullName>
    </submittedName>
</protein>